<feature type="binding site" evidence="12">
    <location>
        <position position="176"/>
    </location>
    <ligand>
        <name>Mg(2+)</name>
        <dbReference type="ChEBI" id="CHEBI:18420"/>
        <note>catalytic</note>
    </ligand>
</feature>
<dbReference type="InterPro" id="IPR012004">
    <property type="entry name" value="PyroP-dep_PFK_TP0108"/>
</dbReference>
<dbReference type="InterPro" id="IPR035966">
    <property type="entry name" value="PKF_sf"/>
</dbReference>
<keyword evidence="8 12" id="KW-0460">Magnesium</keyword>
<feature type="binding site" evidence="12">
    <location>
        <begin position="175"/>
        <end position="178"/>
    </location>
    <ligand>
        <name>ATP</name>
        <dbReference type="ChEBI" id="CHEBI:30616"/>
    </ligand>
</feature>
<name>A0A6M1RFM9_9BACT</name>
<evidence type="ECO:0000256" key="1">
    <source>
        <dbReference type="ARBA" id="ARBA00001946"/>
    </source>
</evidence>
<comment type="caution">
    <text evidence="14">The sequence shown here is derived from an EMBL/GenBank/DDBJ whole genome shotgun (WGS) entry which is preliminary data.</text>
</comment>
<evidence type="ECO:0000256" key="11">
    <source>
        <dbReference type="ARBA" id="ARBA00048072"/>
    </source>
</evidence>
<dbReference type="NCBIfam" id="NF005301">
    <property type="entry name" value="PRK06830.1"/>
    <property type="match status" value="1"/>
</dbReference>
<feature type="binding site" evidence="12">
    <location>
        <position position="305"/>
    </location>
    <ligand>
        <name>substrate</name>
    </ligand>
</feature>
<accession>A0A6M1RFM9</accession>
<feature type="site" description="Important for substrate specificity; cannot use PPi as phosphoryl donor" evidence="12">
    <location>
        <position position="177"/>
    </location>
</feature>
<reference evidence="14 15" key="1">
    <citation type="submission" date="2020-02" db="EMBL/GenBank/DDBJ databases">
        <title>Draft genome sequence of Limisphaera ngatamarikiensis NGM72.4T, a thermophilic Verrucomicrobia grouped in subdivision 3.</title>
        <authorList>
            <person name="Carere C.R."/>
            <person name="Steen J."/>
            <person name="Hugenholtz P."/>
            <person name="Stott M.B."/>
        </authorList>
    </citation>
    <scope>NUCLEOTIDE SEQUENCE [LARGE SCALE GENOMIC DNA]</scope>
    <source>
        <strain evidence="14 15">NGM72.4</strain>
    </source>
</reference>
<dbReference type="Proteomes" id="UP000477311">
    <property type="component" value="Unassembled WGS sequence"/>
</dbReference>
<evidence type="ECO:0000256" key="5">
    <source>
        <dbReference type="ARBA" id="ARBA00022741"/>
    </source>
</evidence>
<keyword evidence="4 12" id="KW-0479">Metal-binding</keyword>
<keyword evidence="3 12" id="KW-0808">Transferase</keyword>
<evidence type="ECO:0000256" key="8">
    <source>
        <dbReference type="ARBA" id="ARBA00022842"/>
    </source>
</evidence>
<evidence type="ECO:0000313" key="14">
    <source>
        <dbReference type="EMBL" id="NGO38406.1"/>
    </source>
</evidence>
<dbReference type="FunFam" id="3.40.50.450:FF:000002">
    <property type="entry name" value="ATP-dependent 6-phosphofructokinase"/>
    <property type="match status" value="1"/>
</dbReference>
<dbReference type="UniPathway" id="UPA00109">
    <property type="reaction ID" value="UER00182"/>
</dbReference>
<comment type="catalytic activity">
    <reaction evidence="10 12">
        <text>beta-D-fructose 6-phosphate + ATP = beta-D-fructose 1,6-bisphosphate + ADP + H(+)</text>
        <dbReference type="Rhea" id="RHEA:16109"/>
        <dbReference type="ChEBI" id="CHEBI:15378"/>
        <dbReference type="ChEBI" id="CHEBI:30616"/>
        <dbReference type="ChEBI" id="CHEBI:32966"/>
        <dbReference type="ChEBI" id="CHEBI:57634"/>
        <dbReference type="ChEBI" id="CHEBI:456216"/>
        <dbReference type="EC" id="2.7.1.11"/>
    </reaction>
</comment>
<evidence type="ECO:0000256" key="2">
    <source>
        <dbReference type="ARBA" id="ARBA00003138"/>
    </source>
</evidence>
<dbReference type="EC" id="2.7.1.11" evidence="12"/>
<comment type="subunit">
    <text evidence="12">Homodimer.</text>
</comment>
<dbReference type="SUPFAM" id="SSF53784">
    <property type="entry name" value="Phosphofructokinase"/>
    <property type="match status" value="1"/>
</dbReference>
<dbReference type="InterPro" id="IPR000023">
    <property type="entry name" value="Phosphofructokinase_dom"/>
</dbReference>
<evidence type="ECO:0000313" key="15">
    <source>
        <dbReference type="Proteomes" id="UP000477311"/>
    </source>
</evidence>
<dbReference type="GO" id="GO:0006002">
    <property type="term" value="P:fructose 6-phosphate metabolic process"/>
    <property type="evidence" value="ECO:0007669"/>
    <property type="project" value="InterPro"/>
</dbReference>
<comment type="pathway">
    <text evidence="12">Carbohydrate degradation; glycolysis; D-glyceraldehyde 3-phosphate and glycerone phosphate from D-glucose: step 3/4.</text>
</comment>
<comment type="cofactor">
    <cofactor evidence="1 12">
        <name>Mg(2+)</name>
        <dbReference type="ChEBI" id="CHEBI:18420"/>
    </cofactor>
</comment>
<proteinExistence type="inferred from homology"/>
<dbReference type="InterPro" id="IPR022953">
    <property type="entry name" value="ATP_PFK"/>
</dbReference>
<evidence type="ECO:0000256" key="12">
    <source>
        <dbReference type="HAMAP-Rule" id="MF_01981"/>
    </source>
</evidence>
<comment type="function">
    <text evidence="12">Catalyzes the phosphorylation of D-fructose 6-phosphate to fructose 1,6-bisphosphate by ATP, the first committing step of glycolysis.</text>
</comment>
<comment type="similarity">
    <text evidence="12">Belongs to the phosphofructokinase type A (PFKA) family. PPi-dependent PFK group II subfamily. Atypical ATP-dependent clade 'X' sub-subfamily.</text>
</comment>
<feature type="binding site" evidence="12">
    <location>
        <begin position="358"/>
        <end position="361"/>
    </location>
    <ligand>
        <name>substrate</name>
    </ligand>
</feature>
<evidence type="ECO:0000256" key="3">
    <source>
        <dbReference type="ARBA" id="ARBA00022679"/>
    </source>
</evidence>
<dbReference type="GO" id="GO:0005737">
    <property type="term" value="C:cytoplasm"/>
    <property type="evidence" value="ECO:0007669"/>
    <property type="project" value="UniProtKB-SubCell"/>
</dbReference>
<keyword evidence="12" id="KW-0963">Cytoplasm</keyword>
<dbReference type="Pfam" id="PF00365">
    <property type="entry name" value="PFK"/>
    <property type="match status" value="1"/>
</dbReference>
<feature type="binding site" evidence="12">
    <location>
        <begin position="204"/>
        <end position="206"/>
    </location>
    <ligand>
        <name>substrate</name>
    </ligand>
</feature>
<dbReference type="GO" id="GO:0047334">
    <property type="term" value="F:diphosphate-fructose-6-phosphate 1-phosphotransferase activity"/>
    <property type="evidence" value="ECO:0007669"/>
    <property type="project" value="UniProtKB-EC"/>
</dbReference>
<dbReference type="AlphaFoldDB" id="A0A6M1RFM9"/>
<sequence length="436" mass="46860">MLQPQDTAVTTLGPCTIPSPLRLGRQPEAGVPPFVSDTARVRFRVECDPACPAEPDVFFEKAGPRERLFFDPRRVRAAIVTCGGLCPGLNNVIRSAFLELHYNYGVPEVLGLRYGYAGLNPAVAEPPLRLTPELVDTIHEEGGTVLGTSRGPQPVEVMVDFLASRGIDLLLCVGGDGTLRGARSIAEEVLRRGLKIAVVGVPKTIDNDVMYVERTFGMQTAVDKAREVLDAAHNEAKSAYNGVGLVKVMGRDAGFIAAMATLASQEVNFTLIPEVPLVLDGPRGFLETLRRRLIARHHAVVVVAEGVGRELLAGEPVETDASGNPKPPDIGPFLKNRIVQHMRKYGVPVDVKYFDPSYLIRSVPANSDDAIFCDALARHAVHAAMAGKTNVVVGLWNGVFTLVPIPLAVSGKKHVDPAGPLWKSVLACTGQPPGWT</sequence>
<feature type="binding site" evidence="12">
    <location>
        <begin position="249"/>
        <end position="251"/>
    </location>
    <ligand>
        <name>substrate</name>
    </ligand>
</feature>
<gene>
    <name evidence="12" type="primary">pfkA</name>
    <name evidence="14" type="ORF">G4L39_03205</name>
</gene>
<evidence type="ECO:0000256" key="7">
    <source>
        <dbReference type="ARBA" id="ARBA00022840"/>
    </source>
</evidence>
<keyword evidence="9 12" id="KW-0324">Glycolysis</keyword>
<evidence type="ECO:0000259" key="13">
    <source>
        <dbReference type="Pfam" id="PF00365"/>
    </source>
</evidence>
<feature type="domain" description="Phosphofructokinase" evidence="13">
    <location>
        <begin position="76"/>
        <end position="383"/>
    </location>
</feature>
<evidence type="ECO:0000256" key="10">
    <source>
        <dbReference type="ARBA" id="ARBA00048070"/>
    </source>
</evidence>
<dbReference type="PANTHER" id="PTHR45770">
    <property type="entry name" value="ATP-DEPENDENT 6-PHOSPHOFRUCTOKINASE 1"/>
    <property type="match status" value="1"/>
</dbReference>
<dbReference type="InterPro" id="IPR050929">
    <property type="entry name" value="PFKA"/>
</dbReference>
<dbReference type="HAMAP" id="MF_01981">
    <property type="entry name" value="Phosphofructokinase_II_X"/>
    <property type="match status" value="1"/>
</dbReference>
<feature type="active site" description="Proton acceptor" evidence="12">
    <location>
        <position position="206"/>
    </location>
</feature>
<dbReference type="EMBL" id="JAAKYA010000015">
    <property type="protein sequence ID" value="NGO38406.1"/>
    <property type="molecule type" value="Genomic_DNA"/>
</dbReference>
<comment type="subcellular location">
    <subcellularLocation>
        <location evidence="12">Cytoplasm</location>
    </subcellularLocation>
</comment>
<keyword evidence="15" id="KW-1185">Reference proteome</keyword>
<evidence type="ECO:0000256" key="4">
    <source>
        <dbReference type="ARBA" id="ARBA00022723"/>
    </source>
</evidence>
<protein>
    <recommendedName>
        <fullName evidence="12">ATP-dependent 6-phosphofructokinase</fullName>
        <shortName evidence="12">ATP-PFK</shortName>
        <shortName evidence="12">Phosphofructokinase</shortName>
        <ecNumber evidence="12">2.7.1.11</ecNumber>
    </recommendedName>
    <alternativeName>
        <fullName evidence="12">Phosphohexokinase</fullName>
    </alternativeName>
</protein>
<dbReference type="RefSeq" id="WP_165105863.1">
    <property type="nucleotide sequence ID" value="NZ_JAAKYA010000015.1"/>
</dbReference>
<evidence type="ECO:0000256" key="9">
    <source>
        <dbReference type="ARBA" id="ARBA00023152"/>
    </source>
</evidence>
<feature type="binding site" evidence="12">
    <location>
        <begin position="150"/>
        <end position="151"/>
    </location>
    <ligand>
        <name>ATP</name>
        <dbReference type="ChEBI" id="CHEBI:30616"/>
    </ligand>
</feature>
<dbReference type="Gene3D" id="3.40.50.450">
    <property type="match status" value="1"/>
</dbReference>
<organism evidence="14 15">
    <name type="scientific">Limisphaera ngatamarikiensis</name>
    <dbReference type="NCBI Taxonomy" id="1324935"/>
    <lineage>
        <taxon>Bacteria</taxon>
        <taxon>Pseudomonadati</taxon>
        <taxon>Verrucomicrobiota</taxon>
        <taxon>Verrucomicrobiia</taxon>
        <taxon>Limisphaerales</taxon>
        <taxon>Limisphaeraceae</taxon>
        <taxon>Limisphaera</taxon>
    </lineage>
</organism>
<evidence type="ECO:0000256" key="6">
    <source>
        <dbReference type="ARBA" id="ARBA00022777"/>
    </source>
</evidence>
<comment type="function">
    <text evidence="2">Catalyzes the phosphorylation of D-fructose 6-phosphate, the first committing step of glycolysis. Uses inorganic phosphate (PPi) as phosphoryl donor instead of ATP like common ATP-dependent phosphofructokinases (ATP-PFKs), which renders the reaction reversible, and can thus function both in glycolysis and gluconeogenesis. Consistently, PPi-PFK can replace the enzymes of both the forward (ATP-PFK) and reverse (fructose-bisphosphatase (FBPase)) reactions.</text>
</comment>
<feature type="binding site" evidence="12">
    <location>
        <position position="84"/>
    </location>
    <ligand>
        <name>ATP</name>
        <dbReference type="ChEBI" id="CHEBI:30616"/>
    </ligand>
</feature>
<dbReference type="GO" id="GO:0046872">
    <property type="term" value="F:metal ion binding"/>
    <property type="evidence" value="ECO:0007669"/>
    <property type="project" value="UniProtKB-KW"/>
</dbReference>
<dbReference type="PRINTS" id="PR00476">
    <property type="entry name" value="PHFRCTKINASE"/>
</dbReference>
<comment type="catalytic activity">
    <reaction evidence="11">
        <text>beta-D-fructose 6-phosphate + diphosphate = beta-D-fructose 1,6-bisphosphate + phosphate + H(+)</text>
        <dbReference type="Rhea" id="RHEA:13613"/>
        <dbReference type="ChEBI" id="CHEBI:15378"/>
        <dbReference type="ChEBI" id="CHEBI:32966"/>
        <dbReference type="ChEBI" id="CHEBI:33019"/>
        <dbReference type="ChEBI" id="CHEBI:43474"/>
        <dbReference type="ChEBI" id="CHEBI:57634"/>
        <dbReference type="EC" id="2.7.1.90"/>
    </reaction>
</comment>
<keyword evidence="6 12" id="KW-0418">Kinase</keyword>
<keyword evidence="7 12" id="KW-0067">ATP-binding</keyword>
<keyword evidence="5 12" id="KW-0547">Nucleotide-binding</keyword>
<dbReference type="PIRSF" id="PIRSF000534">
    <property type="entry name" value="PPi_PFK_TP0108"/>
    <property type="match status" value="1"/>
</dbReference>
<dbReference type="GO" id="GO:0003872">
    <property type="term" value="F:6-phosphofructokinase activity"/>
    <property type="evidence" value="ECO:0007669"/>
    <property type="project" value="UniProtKB-UniRule"/>
</dbReference>
<dbReference type="GO" id="GO:0005524">
    <property type="term" value="F:ATP binding"/>
    <property type="evidence" value="ECO:0007669"/>
    <property type="project" value="UniProtKB-KW"/>
</dbReference>